<dbReference type="Pfam" id="PF02919">
    <property type="entry name" value="Topoisom_I_N"/>
    <property type="match status" value="1"/>
</dbReference>
<dbReference type="GO" id="GO:0006265">
    <property type="term" value="P:DNA topological change"/>
    <property type="evidence" value="ECO:0007669"/>
    <property type="project" value="InterPro"/>
</dbReference>
<dbReference type="InterPro" id="IPR036202">
    <property type="entry name" value="TopoI_DNA-bd_euk_N_sf"/>
</dbReference>
<dbReference type="EMBL" id="JARK01001506">
    <property type="protein sequence ID" value="EYB94552.1"/>
    <property type="molecule type" value="Genomic_DNA"/>
</dbReference>
<protein>
    <recommendedName>
        <fullName evidence="1">DNA topoisomerase I DNA binding eukaryotic-type domain-containing protein</fullName>
    </recommendedName>
</protein>
<proteinExistence type="predicted"/>
<gene>
    <name evidence="2" type="primary">Acey_s0170.g260</name>
    <name evidence="2" type="ORF">Y032_0170g260</name>
</gene>
<comment type="caution">
    <text evidence="2">The sequence shown here is derived from an EMBL/GenBank/DDBJ whole genome shotgun (WGS) entry which is preliminary data.</text>
</comment>
<dbReference type="GO" id="GO:0007059">
    <property type="term" value="P:chromosome segregation"/>
    <property type="evidence" value="ECO:0007669"/>
    <property type="project" value="TreeGrafter"/>
</dbReference>
<dbReference type="InterPro" id="IPR013034">
    <property type="entry name" value="DNA_topo_DNA_db_N_dom1"/>
</dbReference>
<name>A0A016SVZ3_9BILA</name>
<accession>A0A016SVZ3</accession>
<dbReference type="InterPro" id="IPR008336">
    <property type="entry name" value="TopoI_DNA-bd_euk"/>
</dbReference>
<organism evidence="2 3">
    <name type="scientific">Ancylostoma ceylanicum</name>
    <dbReference type="NCBI Taxonomy" id="53326"/>
    <lineage>
        <taxon>Eukaryota</taxon>
        <taxon>Metazoa</taxon>
        <taxon>Ecdysozoa</taxon>
        <taxon>Nematoda</taxon>
        <taxon>Chromadorea</taxon>
        <taxon>Rhabditida</taxon>
        <taxon>Rhabditina</taxon>
        <taxon>Rhabditomorpha</taxon>
        <taxon>Strongyloidea</taxon>
        <taxon>Ancylostomatidae</taxon>
        <taxon>Ancylostomatinae</taxon>
        <taxon>Ancylostoma</taxon>
    </lineage>
</organism>
<dbReference type="GO" id="GO:0003917">
    <property type="term" value="F:DNA topoisomerase type I (single strand cut, ATP-independent) activity"/>
    <property type="evidence" value="ECO:0007669"/>
    <property type="project" value="InterPro"/>
</dbReference>
<dbReference type="GO" id="GO:0003677">
    <property type="term" value="F:DNA binding"/>
    <property type="evidence" value="ECO:0007669"/>
    <property type="project" value="InterPro"/>
</dbReference>
<dbReference type="SUPFAM" id="SSF56741">
    <property type="entry name" value="Eukaryotic DNA topoisomerase I, N-terminal DNA-binding fragment"/>
    <property type="match status" value="1"/>
</dbReference>
<dbReference type="Gene3D" id="1.10.10.41">
    <property type="entry name" value="Yeast DNA topoisomerase - domain 1"/>
    <property type="match status" value="1"/>
</dbReference>
<dbReference type="GO" id="GO:0005694">
    <property type="term" value="C:chromosome"/>
    <property type="evidence" value="ECO:0007669"/>
    <property type="project" value="InterPro"/>
</dbReference>
<reference evidence="3" key="1">
    <citation type="journal article" date="2015" name="Nat. Genet.">
        <title>The genome and transcriptome of the zoonotic hookworm Ancylostoma ceylanicum identify infection-specific gene families.</title>
        <authorList>
            <person name="Schwarz E.M."/>
            <person name="Hu Y."/>
            <person name="Antoshechkin I."/>
            <person name="Miller M.M."/>
            <person name="Sternberg P.W."/>
            <person name="Aroian R.V."/>
        </authorList>
    </citation>
    <scope>NUCLEOTIDE SEQUENCE</scope>
    <source>
        <strain evidence="3">HY135</strain>
    </source>
</reference>
<evidence type="ECO:0000259" key="1">
    <source>
        <dbReference type="Pfam" id="PF02919"/>
    </source>
</evidence>
<dbReference type="GO" id="GO:0006260">
    <property type="term" value="P:DNA replication"/>
    <property type="evidence" value="ECO:0007669"/>
    <property type="project" value="TreeGrafter"/>
</dbReference>
<dbReference type="OrthoDB" id="10070326at2759"/>
<evidence type="ECO:0000313" key="3">
    <source>
        <dbReference type="Proteomes" id="UP000024635"/>
    </source>
</evidence>
<dbReference type="InterPro" id="IPR051062">
    <property type="entry name" value="Topoisomerase_IB"/>
</dbReference>
<dbReference type="PANTHER" id="PTHR10290:SF3">
    <property type="entry name" value="DNA TOPOISOMERASE 1"/>
    <property type="match status" value="1"/>
</dbReference>
<dbReference type="Proteomes" id="UP000024635">
    <property type="component" value="Unassembled WGS sequence"/>
</dbReference>
<keyword evidence="3" id="KW-1185">Reference proteome</keyword>
<evidence type="ECO:0000313" key="2">
    <source>
        <dbReference type="EMBL" id="EYB94552.1"/>
    </source>
</evidence>
<sequence>MFNAFLRISAQFALVGVSEGRGPRSLIRSHSPLCSYETPSWFSAYLIVNEWNASGLILYPYPLFAAMPDDESIWEWWKEEKLPAGVKWNSLHHKGPLFAPPYVRLPEHVEFKYDGEVVQLSEEAEEVATFYARMLDHEYTTMATFNKNFFRDWRKVMDLLIHSSMLSTFTLRGRFEKFPE</sequence>
<dbReference type="STRING" id="53326.A0A016SVZ3"/>
<dbReference type="GO" id="GO:0005730">
    <property type="term" value="C:nucleolus"/>
    <property type="evidence" value="ECO:0007669"/>
    <property type="project" value="TreeGrafter"/>
</dbReference>
<feature type="domain" description="DNA topoisomerase I DNA binding eukaryotic-type" evidence="1">
    <location>
        <begin position="86"/>
        <end position="158"/>
    </location>
</feature>
<dbReference type="PANTHER" id="PTHR10290">
    <property type="entry name" value="DNA TOPOISOMERASE I"/>
    <property type="match status" value="1"/>
</dbReference>
<dbReference type="AlphaFoldDB" id="A0A016SVZ3"/>